<evidence type="ECO:0000313" key="2">
    <source>
        <dbReference type="EMBL" id="SCG85112.1"/>
    </source>
</evidence>
<dbReference type="Gene3D" id="3.40.50.150">
    <property type="entry name" value="Vaccinia Virus protein VP39"/>
    <property type="match status" value="1"/>
</dbReference>
<dbReference type="Proteomes" id="UP000094707">
    <property type="component" value="Chromosome I"/>
</dbReference>
<dbReference type="EMBL" id="LT607756">
    <property type="protein sequence ID" value="SCG85112.1"/>
    <property type="molecule type" value="Genomic_DNA"/>
</dbReference>
<dbReference type="GO" id="GO:0032259">
    <property type="term" value="P:methylation"/>
    <property type="evidence" value="ECO:0007669"/>
    <property type="project" value="UniProtKB-KW"/>
</dbReference>
<dbReference type="GO" id="GO:0008168">
    <property type="term" value="F:methyltransferase activity"/>
    <property type="evidence" value="ECO:0007669"/>
    <property type="project" value="UniProtKB-KW"/>
</dbReference>
<keyword evidence="3" id="KW-1185">Reference proteome</keyword>
<reference evidence="2 3" key="1">
    <citation type="submission" date="2016-08" db="EMBL/GenBank/DDBJ databases">
        <authorList>
            <person name="Seilhamer J.J."/>
        </authorList>
    </citation>
    <scope>NUCLEOTIDE SEQUENCE [LARGE SCALE GENOMIC DNA]</scope>
    <source>
        <strain evidence="2">Buetzberg</strain>
    </source>
</reference>
<dbReference type="GeneID" id="30411393"/>
<dbReference type="RefSeq" id="WP_071906314.1">
    <property type="nucleotide sequence ID" value="NZ_LT607756.1"/>
</dbReference>
<dbReference type="CDD" id="cd02440">
    <property type="entry name" value="AdoMet_MTases"/>
    <property type="match status" value="1"/>
</dbReference>
<dbReference type="InterPro" id="IPR025714">
    <property type="entry name" value="Methyltranfer_dom"/>
</dbReference>
<keyword evidence="2" id="KW-0489">Methyltransferase</keyword>
<evidence type="ECO:0000259" key="1">
    <source>
        <dbReference type="Pfam" id="PF13847"/>
    </source>
</evidence>
<name>A0A1D3L0D5_9EURY</name>
<proteinExistence type="predicted"/>
<protein>
    <submittedName>
        <fullName evidence="2">Methyltransferase type 11</fullName>
    </submittedName>
</protein>
<sequence>MFGSSKSSKLKKIKKLNEKAALPEFKSTEIIKSLKIRENDKIADIGCGGGYFTFKFSDDVGENGLVYAVDMEPEYLDYVKSETRIKGVKNIETVLAEENSLELENDLNLIFLRNVFHHIPEPLGYFNHLKQFLAPDGRIVIIDYKKTKKINFVNLFGHYTPEEDILNVMEKGGYLVLEKFDFLSSQSFTIFKKE</sequence>
<accession>A0A1D3L0D5</accession>
<keyword evidence="2" id="KW-0808">Transferase</keyword>
<dbReference type="PATRIC" id="fig|129848.4.peg.540"/>
<dbReference type="InterPro" id="IPR029063">
    <property type="entry name" value="SAM-dependent_MTases_sf"/>
</dbReference>
<dbReference type="OrthoDB" id="1018at2157"/>
<organism evidence="2 3">
    <name type="scientific">Methanobacterium congolense</name>
    <dbReference type="NCBI Taxonomy" id="118062"/>
    <lineage>
        <taxon>Archaea</taxon>
        <taxon>Methanobacteriati</taxon>
        <taxon>Methanobacteriota</taxon>
        <taxon>Methanomada group</taxon>
        <taxon>Methanobacteria</taxon>
        <taxon>Methanobacteriales</taxon>
        <taxon>Methanobacteriaceae</taxon>
        <taxon>Methanobacterium</taxon>
    </lineage>
</organism>
<dbReference type="SUPFAM" id="SSF53335">
    <property type="entry name" value="S-adenosyl-L-methionine-dependent methyltransferases"/>
    <property type="match status" value="1"/>
</dbReference>
<dbReference type="Pfam" id="PF13847">
    <property type="entry name" value="Methyltransf_31"/>
    <property type="match status" value="1"/>
</dbReference>
<feature type="domain" description="Methyltransferase" evidence="1">
    <location>
        <begin position="37"/>
        <end position="145"/>
    </location>
</feature>
<dbReference type="KEGG" id="mcub:MCBB_0536"/>
<gene>
    <name evidence="2" type="ORF">MCBB_0536</name>
</gene>
<evidence type="ECO:0000313" key="3">
    <source>
        <dbReference type="Proteomes" id="UP000094707"/>
    </source>
</evidence>
<dbReference type="AlphaFoldDB" id="A0A1D3L0D5"/>
<dbReference type="PANTHER" id="PTHR43861">
    <property type="entry name" value="TRANS-ACONITATE 2-METHYLTRANSFERASE-RELATED"/>
    <property type="match status" value="1"/>
</dbReference>